<gene>
    <name evidence="1" type="ORF">SPHA_69088</name>
</gene>
<protein>
    <submittedName>
        <fullName evidence="1">Uncharacterized protein</fullName>
    </submittedName>
</protein>
<name>A0A812E8G8_ACAPH</name>
<dbReference type="InterPro" id="IPR011990">
    <property type="entry name" value="TPR-like_helical_dom_sf"/>
</dbReference>
<dbReference type="OrthoDB" id="6105129at2759"/>
<evidence type="ECO:0000313" key="1">
    <source>
        <dbReference type="EMBL" id="CAE1318634.1"/>
    </source>
</evidence>
<comment type="caution">
    <text evidence="1">The sequence shown here is derived from an EMBL/GenBank/DDBJ whole genome shotgun (WGS) entry which is preliminary data.</text>
</comment>
<accession>A0A812E8G8</accession>
<dbReference type="Proteomes" id="UP000597762">
    <property type="component" value="Unassembled WGS sequence"/>
</dbReference>
<organism evidence="1 2">
    <name type="scientific">Acanthosepion pharaonis</name>
    <name type="common">Pharaoh cuttlefish</name>
    <name type="synonym">Sepia pharaonis</name>
    <dbReference type="NCBI Taxonomy" id="158019"/>
    <lineage>
        <taxon>Eukaryota</taxon>
        <taxon>Metazoa</taxon>
        <taxon>Spiralia</taxon>
        <taxon>Lophotrochozoa</taxon>
        <taxon>Mollusca</taxon>
        <taxon>Cephalopoda</taxon>
        <taxon>Coleoidea</taxon>
        <taxon>Decapodiformes</taxon>
        <taxon>Sepiida</taxon>
        <taxon>Sepiina</taxon>
        <taxon>Sepiidae</taxon>
        <taxon>Acanthosepion</taxon>
    </lineage>
</organism>
<reference evidence="1" key="1">
    <citation type="submission" date="2021-01" db="EMBL/GenBank/DDBJ databases">
        <authorList>
            <person name="Li R."/>
            <person name="Bekaert M."/>
        </authorList>
    </citation>
    <scope>NUCLEOTIDE SEQUENCE</scope>
    <source>
        <strain evidence="1">Farmed</strain>
    </source>
</reference>
<sequence>MEVRDVDPEEANHVKVNSASIYAYTLIYLGHHKKAKQVIHDALENIGDSDHASIAVMLNSLGLAEEGPNGSEIDALKWYSRSLSRRRQMSVIKPENLVIPLCHIADLASKKPQKYELAMKYLNEARDIMKKKCWIHIHSATIQYTFGVVKLRM</sequence>
<dbReference type="EMBL" id="CAHIKZ030005063">
    <property type="protein sequence ID" value="CAE1318634.1"/>
    <property type="molecule type" value="Genomic_DNA"/>
</dbReference>
<proteinExistence type="predicted"/>
<evidence type="ECO:0000313" key="2">
    <source>
        <dbReference type="Proteomes" id="UP000597762"/>
    </source>
</evidence>
<keyword evidence="2" id="KW-1185">Reference proteome</keyword>
<dbReference type="AlphaFoldDB" id="A0A812E8G8"/>
<dbReference type="Gene3D" id="1.25.40.10">
    <property type="entry name" value="Tetratricopeptide repeat domain"/>
    <property type="match status" value="1"/>
</dbReference>